<evidence type="ECO:0000259" key="2">
    <source>
        <dbReference type="Pfam" id="PF04536"/>
    </source>
</evidence>
<proteinExistence type="predicted"/>
<keyword evidence="4" id="KW-1185">Reference proteome</keyword>
<protein>
    <recommendedName>
        <fullName evidence="2">TPM domain-containing protein</fullName>
    </recommendedName>
</protein>
<evidence type="ECO:0000256" key="1">
    <source>
        <dbReference type="SAM" id="Phobius"/>
    </source>
</evidence>
<gene>
    <name evidence="3" type="ORF">BPAY_194</name>
</gene>
<evidence type="ECO:0000313" key="4">
    <source>
        <dbReference type="Proteomes" id="UP000217805"/>
    </source>
</evidence>
<dbReference type="Gene3D" id="3.10.310.50">
    <property type="match status" value="1"/>
</dbReference>
<sequence>MNMRKVIRSILIILIFFCSNLLKGQFYIPEAPKKIYPVQDYAGILSKKQIEKLNQKLISYSKITSTEILVPIIQDLQGEDPNLLASKWGEKWKIGKIHKNNGIVILLSIHDKKISIQNGYGIEPYITDFLTMRIIKKIKPILKNHLYYKAIDSGTQEIFQILKNKYKKKQSNKIFSIWNLFTHISSVFLIFLLFYLFFMKKTTYASLFDTLFITNFLFRNKKYDHDHDENFDGFGGGGNFGGGGGSGNW</sequence>
<dbReference type="Proteomes" id="UP000217805">
    <property type="component" value="Chromosome"/>
</dbReference>
<feature type="domain" description="TPM" evidence="2">
    <location>
        <begin position="38"/>
        <end position="160"/>
    </location>
</feature>
<keyword evidence="1" id="KW-1133">Transmembrane helix</keyword>
<name>A0ABM7EY70_9FLAO</name>
<reference evidence="3 4" key="1">
    <citation type="journal article" date="2015" name="Microbes Environ.">
        <title>An Efficient Strategy Developed for Next-Generation Sequencing of Endosymbiont Genomes Performed Using Crude DNA Isolated from Host Tissues: A Case Study of Blattabacterium cuenoti Inhabiting the Fat Bodies of Cockroaches.</title>
        <authorList>
            <person name="Kinjo Y."/>
            <person name="Saitoh S."/>
            <person name="Tokuda G."/>
        </authorList>
    </citation>
    <scope>NUCLEOTIDE SEQUENCE [LARGE SCALE GENOMIC DNA]</scope>
    <source>
        <strain evidence="3 4">BPAY</strain>
    </source>
</reference>
<dbReference type="EMBL" id="AP014609">
    <property type="protein sequence ID" value="BAR91946.1"/>
    <property type="molecule type" value="Genomic_DNA"/>
</dbReference>
<evidence type="ECO:0000313" key="3">
    <source>
        <dbReference type="EMBL" id="BAR91946.1"/>
    </source>
</evidence>
<dbReference type="PANTHER" id="PTHR30373">
    <property type="entry name" value="UPF0603 PROTEIN YGCG"/>
    <property type="match status" value="1"/>
</dbReference>
<accession>A0ABM7EY70</accession>
<keyword evidence="1" id="KW-0812">Transmembrane</keyword>
<dbReference type="InterPro" id="IPR007621">
    <property type="entry name" value="TPM_dom"/>
</dbReference>
<dbReference type="Pfam" id="PF04536">
    <property type="entry name" value="TPM_phosphatase"/>
    <property type="match status" value="1"/>
</dbReference>
<keyword evidence="1" id="KW-0472">Membrane</keyword>
<dbReference type="RefSeq" id="WP_338132311.1">
    <property type="nucleotide sequence ID" value="NZ_AP014609.1"/>
</dbReference>
<feature type="transmembrane region" description="Helical" evidence="1">
    <location>
        <begin position="177"/>
        <end position="198"/>
    </location>
</feature>
<organism evidence="3 4">
    <name type="scientific">Blattabacterium cuenoti BPAY</name>
    <dbReference type="NCBI Taxonomy" id="1457031"/>
    <lineage>
        <taxon>Bacteria</taxon>
        <taxon>Pseudomonadati</taxon>
        <taxon>Bacteroidota</taxon>
        <taxon>Flavobacteriia</taxon>
        <taxon>Flavobacteriales</taxon>
        <taxon>Blattabacteriaceae</taxon>
        <taxon>Blattabacterium</taxon>
    </lineage>
</organism>
<dbReference type="PANTHER" id="PTHR30373:SF2">
    <property type="entry name" value="UPF0603 PROTEIN YGCG"/>
    <property type="match status" value="1"/>
</dbReference>